<feature type="domain" description="CAAX prenyl protease 2/Lysostaphin resistance protein A-like" evidence="2">
    <location>
        <begin position="137"/>
        <end position="224"/>
    </location>
</feature>
<comment type="caution">
    <text evidence="3">The sequence shown here is derived from an EMBL/GenBank/DDBJ whole genome shotgun (WGS) entry which is preliminary data.</text>
</comment>
<dbReference type="GO" id="GO:0008237">
    <property type="term" value="F:metallopeptidase activity"/>
    <property type="evidence" value="ECO:0007669"/>
    <property type="project" value="UniProtKB-KW"/>
</dbReference>
<dbReference type="InterPro" id="IPR003675">
    <property type="entry name" value="Rce1/LyrA-like_dom"/>
</dbReference>
<feature type="transmembrane region" description="Helical" evidence="1">
    <location>
        <begin position="163"/>
        <end position="181"/>
    </location>
</feature>
<keyword evidence="1" id="KW-0812">Transmembrane</keyword>
<dbReference type="Proteomes" id="UP000465601">
    <property type="component" value="Unassembled WGS sequence"/>
</dbReference>
<keyword evidence="1" id="KW-0472">Membrane</keyword>
<dbReference type="Pfam" id="PF02517">
    <property type="entry name" value="Rce1-like"/>
    <property type="match status" value="1"/>
</dbReference>
<feature type="transmembrane region" description="Helical" evidence="1">
    <location>
        <begin position="91"/>
        <end position="110"/>
    </location>
</feature>
<gene>
    <name evidence="3" type="ORF">F8153_08660</name>
</gene>
<dbReference type="GO" id="GO:0004175">
    <property type="term" value="F:endopeptidase activity"/>
    <property type="evidence" value="ECO:0007669"/>
    <property type="project" value="UniProtKB-ARBA"/>
</dbReference>
<evidence type="ECO:0000259" key="2">
    <source>
        <dbReference type="Pfam" id="PF02517"/>
    </source>
</evidence>
<keyword evidence="3" id="KW-0645">Protease</keyword>
<protein>
    <submittedName>
        <fullName evidence="3">CPBP family intramembrane metalloprotease</fullName>
    </submittedName>
</protein>
<feature type="transmembrane region" description="Helical" evidence="1">
    <location>
        <begin position="14"/>
        <end position="47"/>
    </location>
</feature>
<keyword evidence="1" id="KW-1133">Transmembrane helix</keyword>
<organism evidence="3 4">
    <name type="scientific">Alkaliphilus serpentinus</name>
    <dbReference type="NCBI Taxonomy" id="1482731"/>
    <lineage>
        <taxon>Bacteria</taxon>
        <taxon>Bacillati</taxon>
        <taxon>Bacillota</taxon>
        <taxon>Clostridia</taxon>
        <taxon>Peptostreptococcales</taxon>
        <taxon>Natronincolaceae</taxon>
        <taxon>Alkaliphilus</taxon>
    </lineage>
</organism>
<keyword evidence="3" id="KW-0482">Metalloprotease</keyword>
<evidence type="ECO:0000313" key="3">
    <source>
        <dbReference type="EMBL" id="KAB3529860.1"/>
    </source>
</evidence>
<evidence type="ECO:0000313" key="4">
    <source>
        <dbReference type="Proteomes" id="UP000465601"/>
    </source>
</evidence>
<feature type="transmembrane region" description="Helical" evidence="1">
    <location>
        <begin position="131"/>
        <end position="151"/>
    </location>
</feature>
<proteinExistence type="predicted"/>
<dbReference type="OrthoDB" id="371054at2"/>
<dbReference type="AlphaFoldDB" id="A0A833HNU5"/>
<dbReference type="GO" id="GO:0080120">
    <property type="term" value="P:CAAX-box protein maturation"/>
    <property type="evidence" value="ECO:0007669"/>
    <property type="project" value="UniProtKB-ARBA"/>
</dbReference>
<accession>A0A833HNU5</accession>
<keyword evidence="3" id="KW-0378">Hydrolase</keyword>
<dbReference type="RefSeq" id="WP_151865959.1">
    <property type="nucleotide sequence ID" value="NZ_WBZB01000025.1"/>
</dbReference>
<dbReference type="EMBL" id="WBZB01000025">
    <property type="protein sequence ID" value="KAB3529860.1"/>
    <property type="molecule type" value="Genomic_DNA"/>
</dbReference>
<evidence type="ECO:0000256" key="1">
    <source>
        <dbReference type="SAM" id="Phobius"/>
    </source>
</evidence>
<keyword evidence="4" id="KW-1185">Reference proteome</keyword>
<name>A0A833HNU5_9FIRM</name>
<sequence length="249" mass="29522">MSTDSAVMKMNENLLWFSVLVLSILAFFVDIKYVVLLFFWTMIIVFVGNAKRFYSEKNYGLFTVIRRSLYVIPYLLPLLTDFKLDIKCDYLLFWCSLGLFIGVAFIAPKYKDWRIALSMDIIEFSRKSSRVYYYTQVFMLLGAAISEEIFFRNFIIGYTTQGYWYISILLSCVLFFLNHFGVKWNNGFKKYDYIVQITFALINSILYILSKSILPCIIAHVTYNSPHILHSIKSYYYHYHFTKNSQYQI</sequence>
<dbReference type="GO" id="GO:0006508">
    <property type="term" value="P:proteolysis"/>
    <property type="evidence" value="ECO:0007669"/>
    <property type="project" value="UniProtKB-KW"/>
</dbReference>
<feature type="transmembrane region" description="Helical" evidence="1">
    <location>
        <begin position="193"/>
        <end position="210"/>
    </location>
</feature>
<feature type="transmembrane region" description="Helical" evidence="1">
    <location>
        <begin position="59"/>
        <end position="79"/>
    </location>
</feature>
<reference evidence="3 4" key="1">
    <citation type="submission" date="2019-10" db="EMBL/GenBank/DDBJ databases">
        <title>Alkaliphilus serpentinus sp. nov. and Alkaliphilus pronyensis sp. nov., two novel anaerobic alkaliphilic species isolated from the serpentinized-hosted hydrothermal field of the Prony Bay (New Caledonia).</title>
        <authorList>
            <person name="Postec A."/>
        </authorList>
    </citation>
    <scope>NUCLEOTIDE SEQUENCE [LARGE SCALE GENOMIC DNA]</scope>
    <source>
        <strain evidence="3 4">LacT</strain>
    </source>
</reference>